<dbReference type="InterPro" id="IPR001670">
    <property type="entry name" value="ADH_Fe/GldA"/>
</dbReference>
<dbReference type="Gene3D" id="1.20.1090.10">
    <property type="entry name" value="Dehydroquinate synthase-like - alpha domain"/>
    <property type="match status" value="1"/>
</dbReference>
<dbReference type="PANTHER" id="PTHR11496:SF102">
    <property type="entry name" value="ALCOHOL DEHYDROGENASE 4"/>
    <property type="match status" value="1"/>
</dbReference>
<reference evidence="7" key="2">
    <citation type="submission" date="2020-09" db="EMBL/GenBank/DDBJ databases">
        <authorList>
            <person name="Sun Q."/>
            <person name="Kim S."/>
        </authorList>
    </citation>
    <scope>NUCLEOTIDE SEQUENCE</scope>
    <source>
        <strain evidence="7">KCTC 22164</strain>
    </source>
</reference>
<dbReference type="PROSITE" id="PS00913">
    <property type="entry name" value="ADH_IRON_1"/>
    <property type="match status" value="1"/>
</dbReference>
<dbReference type="SUPFAM" id="SSF56796">
    <property type="entry name" value="Dehydroquinate synthase-like"/>
    <property type="match status" value="1"/>
</dbReference>
<dbReference type="Proteomes" id="UP000631300">
    <property type="component" value="Unassembled WGS sequence"/>
</dbReference>
<keyword evidence="3" id="KW-0560">Oxidoreductase</keyword>
<dbReference type="PANTHER" id="PTHR11496">
    <property type="entry name" value="ALCOHOL DEHYDROGENASE"/>
    <property type="match status" value="1"/>
</dbReference>
<dbReference type="Pfam" id="PF00465">
    <property type="entry name" value="Fe-ADH"/>
    <property type="match status" value="1"/>
</dbReference>
<evidence type="ECO:0000256" key="2">
    <source>
        <dbReference type="ARBA" id="ARBA00007358"/>
    </source>
</evidence>
<comment type="caution">
    <text evidence="7">The sequence shown here is derived from an EMBL/GenBank/DDBJ whole genome shotgun (WGS) entry which is preliminary data.</text>
</comment>
<dbReference type="InterPro" id="IPR039697">
    <property type="entry name" value="Alcohol_dehydrogenase_Fe"/>
</dbReference>
<sequence length="386" mass="40524">MSAFRFTTVPGVICEPDCVSQLGRELTARHISRPLLVTDNGIVAAGLLEPVVIRLEQTHAVGVYDGVIADPPESIVEAAVAAATAHQADAVIGLGGGSSLDTAKLIARLACVQRQEDVQTLPELYGVDQVRGTRLPLILIPTTAGTGSEATPVAVVTTGETTKAGVVSSLLLPDLALLDASLTTGLPKPVTAATGIDAMVHAIEATTSKLKRNPYSAMLADQALTLLSANIRRACEEPDDVMVRHNMLLGAFLAGQAFANAPVAGVHALAYPLGGHFHIPHGLSNALVLPHVLRHNAGAAERDYQAIAQRICPALLAQHNGAEAMARYFYALSGQLGLPQTLSECGISEADIPMLARDAMLQTRLLVNNPCTIEEDDARAIYRCAL</sequence>
<keyword evidence="8" id="KW-1185">Reference proteome</keyword>
<name>A0A918MZK3_9ALTE</name>
<dbReference type="Pfam" id="PF25137">
    <property type="entry name" value="ADH_Fe_C"/>
    <property type="match status" value="1"/>
</dbReference>
<dbReference type="GO" id="GO:0004022">
    <property type="term" value="F:alcohol dehydrogenase (NAD+) activity"/>
    <property type="evidence" value="ECO:0007669"/>
    <property type="project" value="TreeGrafter"/>
</dbReference>
<comment type="similarity">
    <text evidence="2">Belongs to the iron-containing alcohol dehydrogenase family.</text>
</comment>
<dbReference type="AlphaFoldDB" id="A0A918MZK3"/>
<dbReference type="FunFam" id="1.20.1090.10:FF:000001">
    <property type="entry name" value="Aldehyde-alcohol dehydrogenase"/>
    <property type="match status" value="1"/>
</dbReference>
<feature type="domain" description="Fe-containing alcohol dehydrogenase-like C-terminal" evidence="6">
    <location>
        <begin position="191"/>
        <end position="385"/>
    </location>
</feature>
<dbReference type="Gene3D" id="3.40.50.1970">
    <property type="match status" value="1"/>
</dbReference>
<evidence type="ECO:0000256" key="4">
    <source>
        <dbReference type="ARBA" id="ARBA00023027"/>
    </source>
</evidence>
<dbReference type="EMBL" id="BMXP01000009">
    <property type="protein sequence ID" value="GGW92883.1"/>
    <property type="molecule type" value="Genomic_DNA"/>
</dbReference>
<dbReference type="InterPro" id="IPR018211">
    <property type="entry name" value="ADH_Fe_CS"/>
</dbReference>
<reference evidence="7" key="1">
    <citation type="journal article" date="2014" name="Int. J. Syst. Evol. Microbiol.">
        <title>Complete genome sequence of Corynebacterium casei LMG S-19264T (=DSM 44701T), isolated from a smear-ripened cheese.</title>
        <authorList>
            <consortium name="US DOE Joint Genome Institute (JGI-PGF)"/>
            <person name="Walter F."/>
            <person name="Albersmeier A."/>
            <person name="Kalinowski J."/>
            <person name="Ruckert C."/>
        </authorList>
    </citation>
    <scope>NUCLEOTIDE SEQUENCE</scope>
    <source>
        <strain evidence="7">KCTC 22164</strain>
    </source>
</reference>
<dbReference type="CDD" id="cd08193">
    <property type="entry name" value="HVD"/>
    <property type="match status" value="1"/>
</dbReference>
<accession>A0A918MZK3</accession>
<comment type="cofactor">
    <cofactor evidence="1">
        <name>Fe cation</name>
        <dbReference type="ChEBI" id="CHEBI:24875"/>
    </cofactor>
</comment>
<evidence type="ECO:0000259" key="6">
    <source>
        <dbReference type="Pfam" id="PF25137"/>
    </source>
</evidence>
<dbReference type="FunFam" id="3.40.50.1970:FF:000003">
    <property type="entry name" value="Alcohol dehydrogenase, iron-containing"/>
    <property type="match status" value="1"/>
</dbReference>
<feature type="domain" description="Alcohol dehydrogenase iron-type/glycerol dehydrogenase GldA" evidence="5">
    <location>
        <begin position="12"/>
        <end position="179"/>
    </location>
</feature>
<protein>
    <submittedName>
        <fullName evidence="7">Iron-containing alcohol dehydrogenase</fullName>
    </submittedName>
</protein>
<dbReference type="RefSeq" id="WP_189407709.1">
    <property type="nucleotide sequence ID" value="NZ_BMXP01000009.1"/>
</dbReference>
<evidence type="ECO:0000313" key="8">
    <source>
        <dbReference type="Proteomes" id="UP000631300"/>
    </source>
</evidence>
<organism evidence="7 8">
    <name type="scientific">Alteromonas halophila</name>
    <dbReference type="NCBI Taxonomy" id="516698"/>
    <lineage>
        <taxon>Bacteria</taxon>
        <taxon>Pseudomonadati</taxon>
        <taxon>Pseudomonadota</taxon>
        <taxon>Gammaproteobacteria</taxon>
        <taxon>Alteromonadales</taxon>
        <taxon>Alteromonadaceae</taxon>
        <taxon>Alteromonas/Salinimonas group</taxon>
        <taxon>Alteromonas</taxon>
    </lineage>
</organism>
<evidence type="ECO:0000256" key="1">
    <source>
        <dbReference type="ARBA" id="ARBA00001962"/>
    </source>
</evidence>
<evidence type="ECO:0000256" key="3">
    <source>
        <dbReference type="ARBA" id="ARBA00023002"/>
    </source>
</evidence>
<proteinExistence type="inferred from homology"/>
<evidence type="ECO:0000313" key="7">
    <source>
        <dbReference type="EMBL" id="GGW92883.1"/>
    </source>
</evidence>
<keyword evidence="4" id="KW-0520">NAD</keyword>
<evidence type="ECO:0000259" key="5">
    <source>
        <dbReference type="Pfam" id="PF00465"/>
    </source>
</evidence>
<dbReference type="InterPro" id="IPR056798">
    <property type="entry name" value="ADH_Fe_C"/>
</dbReference>
<dbReference type="GO" id="GO:0046872">
    <property type="term" value="F:metal ion binding"/>
    <property type="evidence" value="ECO:0007669"/>
    <property type="project" value="InterPro"/>
</dbReference>
<gene>
    <name evidence="7" type="ORF">GCM10007391_28910</name>
</gene>